<dbReference type="Proteomes" id="UP000727962">
    <property type="component" value="Unassembled WGS sequence"/>
</dbReference>
<accession>A0A931PUK7</accession>
<protein>
    <submittedName>
        <fullName evidence="2">Uncharacterized protein</fullName>
    </submittedName>
</protein>
<dbReference type="EMBL" id="JACOSL010000064">
    <property type="protein sequence ID" value="MBI1757498.1"/>
    <property type="molecule type" value="Genomic_DNA"/>
</dbReference>
<gene>
    <name evidence="2" type="ORF">HYR64_10375</name>
</gene>
<sequence>MRKSPYLTPFLLLLAGAGAGIAGVWPIAALLIVAALGALLLIQLSVTAQTRALRTQADALDPNTRLRLKPLRVALDQIHQTADPQARAGSTLAAEVNEEAERVFASCVRALEIRERLNKTSTDPATDETIARIDESLGKAEATLGELRAHLAKGLDGGAQAAEAESALRESIGRAQSLSLGIAETTEFIRPGGSLPS</sequence>
<proteinExistence type="predicted"/>
<keyword evidence="1" id="KW-0472">Membrane</keyword>
<reference evidence="2" key="1">
    <citation type="submission" date="2020-07" db="EMBL/GenBank/DDBJ databases">
        <title>Huge and variable diversity of episymbiotic CPR bacteria and DPANN archaea in groundwater ecosystems.</title>
        <authorList>
            <person name="He C.Y."/>
            <person name="Keren R."/>
            <person name="Whittaker M."/>
            <person name="Farag I.F."/>
            <person name="Doudna J."/>
            <person name="Cate J.H.D."/>
            <person name="Banfield J.F."/>
        </authorList>
    </citation>
    <scope>NUCLEOTIDE SEQUENCE</scope>
    <source>
        <strain evidence="2">NC_groundwater_17_Pr7_B-0.1um_64_12</strain>
    </source>
</reference>
<keyword evidence="1" id="KW-0812">Transmembrane</keyword>
<organism evidence="2 3">
    <name type="scientific">Fimbriimonas ginsengisoli</name>
    <dbReference type="NCBI Taxonomy" id="1005039"/>
    <lineage>
        <taxon>Bacteria</taxon>
        <taxon>Bacillati</taxon>
        <taxon>Armatimonadota</taxon>
        <taxon>Fimbriimonadia</taxon>
        <taxon>Fimbriimonadales</taxon>
        <taxon>Fimbriimonadaceae</taxon>
        <taxon>Fimbriimonas</taxon>
    </lineage>
</organism>
<feature type="transmembrane region" description="Helical" evidence="1">
    <location>
        <begin position="29"/>
        <end position="46"/>
    </location>
</feature>
<comment type="caution">
    <text evidence="2">The sequence shown here is derived from an EMBL/GenBank/DDBJ whole genome shotgun (WGS) entry which is preliminary data.</text>
</comment>
<evidence type="ECO:0000256" key="1">
    <source>
        <dbReference type="SAM" id="Phobius"/>
    </source>
</evidence>
<name>A0A931PUK7_FIMGI</name>
<dbReference type="AlphaFoldDB" id="A0A931PUK7"/>
<keyword evidence="1" id="KW-1133">Transmembrane helix</keyword>
<evidence type="ECO:0000313" key="3">
    <source>
        <dbReference type="Proteomes" id="UP000727962"/>
    </source>
</evidence>
<evidence type="ECO:0000313" key="2">
    <source>
        <dbReference type="EMBL" id="MBI1757498.1"/>
    </source>
</evidence>